<protein>
    <submittedName>
        <fullName evidence="2">Uncharacterized protein</fullName>
    </submittedName>
</protein>
<dbReference type="OrthoDB" id="9923459at2"/>
<dbReference type="BioCyc" id="JESP1508404:G14D9-9610-MONOMER"/>
<feature type="transmembrane region" description="Helical" evidence="1">
    <location>
        <begin position="62"/>
        <end position="82"/>
    </location>
</feature>
<gene>
    <name evidence="2" type="ORF">JMA_03930</name>
</gene>
<dbReference type="HOGENOM" id="CLU_2538057_0_0_9"/>
<feature type="transmembrane region" description="Helical" evidence="1">
    <location>
        <begin position="7"/>
        <end position="26"/>
    </location>
</feature>
<evidence type="ECO:0000256" key="1">
    <source>
        <dbReference type="SAM" id="Phobius"/>
    </source>
</evidence>
<keyword evidence="1" id="KW-0812">Transmembrane</keyword>
<accession>A0A0B5AH41</accession>
<proteinExistence type="predicted"/>
<keyword evidence="3" id="KW-1185">Reference proteome</keyword>
<dbReference type="EMBL" id="CP009416">
    <property type="protein sequence ID" value="AJD89710.1"/>
    <property type="molecule type" value="Genomic_DNA"/>
</dbReference>
<organism evidence="2 3">
    <name type="scientific">Jeotgalibacillus malaysiensis</name>
    <dbReference type="NCBI Taxonomy" id="1508404"/>
    <lineage>
        <taxon>Bacteria</taxon>
        <taxon>Bacillati</taxon>
        <taxon>Bacillota</taxon>
        <taxon>Bacilli</taxon>
        <taxon>Bacillales</taxon>
        <taxon>Caryophanaceae</taxon>
        <taxon>Jeotgalibacillus</taxon>
    </lineage>
</organism>
<sequence>MNEKASPIIIIGANIATAIIFISLILRSQDGYGAADFALMILMLTVILYIKKLEQDTLSKKVKLYANAGYYVTALVAIIVFYW</sequence>
<dbReference type="AlphaFoldDB" id="A0A0B5AH41"/>
<dbReference type="KEGG" id="jeo:JMA_03930"/>
<evidence type="ECO:0000313" key="3">
    <source>
        <dbReference type="Proteomes" id="UP000031449"/>
    </source>
</evidence>
<dbReference type="Proteomes" id="UP000031449">
    <property type="component" value="Chromosome"/>
</dbReference>
<keyword evidence="1" id="KW-0472">Membrane</keyword>
<keyword evidence="1" id="KW-1133">Transmembrane helix</keyword>
<name>A0A0B5AH41_9BACL</name>
<feature type="transmembrane region" description="Helical" evidence="1">
    <location>
        <begin position="32"/>
        <end position="50"/>
    </location>
</feature>
<reference evidence="2 3" key="1">
    <citation type="submission" date="2014-08" db="EMBL/GenBank/DDBJ databases">
        <title>Complete genome of a marine bacteria Jeotgalibacillus malaysiensis.</title>
        <authorList>
            <person name="Yaakop A.S."/>
            <person name="Chan K.-G."/>
            <person name="Goh K.M."/>
        </authorList>
    </citation>
    <scope>NUCLEOTIDE SEQUENCE [LARGE SCALE GENOMIC DNA]</scope>
    <source>
        <strain evidence="2 3">D5</strain>
    </source>
</reference>
<evidence type="ECO:0000313" key="2">
    <source>
        <dbReference type="EMBL" id="AJD89710.1"/>
    </source>
</evidence>